<dbReference type="AlphaFoldDB" id="A0A146KV33"/>
<dbReference type="EMBL" id="GDHC01019144">
    <property type="protein sequence ID" value="JAP99484.1"/>
    <property type="molecule type" value="Transcribed_RNA"/>
</dbReference>
<accession>A0A146KV33</accession>
<protein>
    <submittedName>
        <fullName evidence="3">Uncharacterized protein</fullName>
    </submittedName>
</protein>
<feature type="compositionally biased region" description="Gly residues" evidence="1">
    <location>
        <begin position="162"/>
        <end position="171"/>
    </location>
</feature>
<evidence type="ECO:0000313" key="3">
    <source>
        <dbReference type="EMBL" id="JAP99484.1"/>
    </source>
</evidence>
<evidence type="ECO:0000256" key="1">
    <source>
        <dbReference type="SAM" id="MobiDB-lite"/>
    </source>
</evidence>
<organism evidence="3">
    <name type="scientific">Lygus hesperus</name>
    <name type="common">Western plant bug</name>
    <dbReference type="NCBI Taxonomy" id="30085"/>
    <lineage>
        <taxon>Eukaryota</taxon>
        <taxon>Metazoa</taxon>
        <taxon>Ecdysozoa</taxon>
        <taxon>Arthropoda</taxon>
        <taxon>Hexapoda</taxon>
        <taxon>Insecta</taxon>
        <taxon>Pterygota</taxon>
        <taxon>Neoptera</taxon>
        <taxon>Paraneoptera</taxon>
        <taxon>Hemiptera</taxon>
        <taxon>Heteroptera</taxon>
        <taxon>Panheteroptera</taxon>
        <taxon>Cimicomorpha</taxon>
        <taxon>Miridae</taxon>
        <taxon>Mirini</taxon>
        <taxon>Lygus</taxon>
    </lineage>
</organism>
<keyword evidence="2" id="KW-0732">Signal</keyword>
<proteinExistence type="predicted"/>
<gene>
    <name evidence="3" type="ORF">g.31051</name>
</gene>
<feature type="signal peptide" evidence="2">
    <location>
        <begin position="1"/>
        <end position="17"/>
    </location>
</feature>
<evidence type="ECO:0000256" key="2">
    <source>
        <dbReference type="SAM" id="SignalP"/>
    </source>
</evidence>
<reference evidence="3" key="1">
    <citation type="journal article" date="2016" name="Gigascience">
        <title>De novo construction of an expanded transcriptome assembly for the western tarnished plant bug, Lygus hesperus.</title>
        <authorList>
            <person name="Tassone E.E."/>
            <person name="Geib S.M."/>
            <person name="Hall B."/>
            <person name="Fabrick J.A."/>
            <person name="Brent C.S."/>
            <person name="Hull J.J."/>
        </authorList>
    </citation>
    <scope>NUCLEOTIDE SEQUENCE</scope>
</reference>
<sequence>MVRTCILTLMHVSPAHLSCHTGSNAVCAQTDELETVPLSLGCALICGWLGSVPFTSDDGQVHILPSAGILLCVLVRLHHRNLLSLHVPGLFSNIRGSLYFLNILHTLGLLFGRYLLRYRVVAAAVAYATAVVYALHDYIVSVHHAVRGWPSDLRAGKETVPGWGGGAGDGGTVPAAGENRRLGSTSTTPSTSVVCVKHPIFHHLC</sequence>
<name>A0A146KV33_LYGHE</name>
<feature type="region of interest" description="Disordered" evidence="1">
    <location>
        <begin position="162"/>
        <end position="185"/>
    </location>
</feature>
<feature type="chain" id="PRO_5007526867" evidence="2">
    <location>
        <begin position="18"/>
        <end position="205"/>
    </location>
</feature>